<evidence type="ECO:0000256" key="1">
    <source>
        <dbReference type="SAM" id="MobiDB-lite"/>
    </source>
</evidence>
<name>A0A834SGL0_9FABA</name>
<feature type="compositionally biased region" description="Basic and acidic residues" evidence="1">
    <location>
        <begin position="176"/>
        <end position="186"/>
    </location>
</feature>
<feature type="compositionally biased region" description="Basic and acidic residues" evidence="1">
    <location>
        <begin position="207"/>
        <end position="219"/>
    </location>
</feature>
<dbReference type="Proteomes" id="UP000634136">
    <property type="component" value="Unassembled WGS sequence"/>
</dbReference>
<dbReference type="GO" id="GO:0007623">
    <property type="term" value="P:circadian rhythm"/>
    <property type="evidence" value="ECO:0007669"/>
    <property type="project" value="InterPro"/>
</dbReference>
<organism evidence="2 3">
    <name type="scientific">Senna tora</name>
    <dbReference type="NCBI Taxonomy" id="362788"/>
    <lineage>
        <taxon>Eukaryota</taxon>
        <taxon>Viridiplantae</taxon>
        <taxon>Streptophyta</taxon>
        <taxon>Embryophyta</taxon>
        <taxon>Tracheophyta</taxon>
        <taxon>Spermatophyta</taxon>
        <taxon>Magnoliopsida</taxon>
        <taxon>eudicotyledons</taxon>
        <taxon>Gunneridae</taxon>
        <taxon>Pentapetalae</taxon>
        <taxon>rosids</taxon>
        <taxon>fabids</taxon>
        <taxon>Fabales</taxon>
        <taxon>Fabaceae</taxon>
        <taxon>Caesalpinioideae</taxon>
        <taxon>Cassia clade</taxon>
        <taxon>Senna</taxon>
    </lineage>
</organism>
<comment type="caution">
    <text evidence="2">The sequence shown here is derived from an EMBL/GenBank/DDBJ whole genome shotgun (WGS) entry which is preliminary data.</text>
</comment>
<keyword evidence="3" id="KW-1185">Reference proteome</keyword>
<feature type="region of interest" description="Disordered" evidence="1">
    <location>
        <begin position="157"/>
        <end position="271"/>
    </location>
</feature>
<evidence type="ECO:0000313" key="3">
    <source>
        <dbReference type="Proteomes" id="UP000634136"/>
    </source>
</evidence>
<dbReference type="PANTHER" id="PTHR33334:SF8">
    <property type="entry name" value="PROTEIN LNK1"/>
    <property type="match status" value="1"/>
</dbReference>
<feature type="compositionally biased region" description="Polar residues" evidence="1">
    <location>
        <begin position="249"/>
        <end position="268"/>
    </location>
</feature>
<feature type="compositionally biased region" description="Basic and acidic residues" evidence="1">
    <location>
        <begin position="227"/>
        <end position="237"/>
    </location>
</feature>
<accession>A0A834SGL0</accession>
<dbReference type="InterPro" id="IPR039928">
    <property type="entry name" value="LNK"/>
</dbReference>
<dbReference type="AlphaFoldDB" id="A0A834SGL0"/>
<proteinExistence type="predicted"/>
<dbReference type="OrthoDB" id="618331at2759"/>
<reference evidence="2" key="1">
    <citation type="submission" date="2020-09" db="EMBL/GenBank/DDBJ databases">
        <title>Genome-Enabled Discovery of Anthraquinone Biosynthesis in Senna tora.</title>
        <authorList>
            <person name="Kang S.-H."/>
            <person name="Pandey R.P."/>
            <person name="Lee C.-M."/>
            <person name="Sim J.-S."/>
            <person name="Jeong J.-T."/>
            <person name="Choi B.-S."/>
            <person name="Jung M."/>
            <person name="Ginzburg D."/>
            <person name="Zhao K."/>
            <person name="Won S.Y."/>
            <person name="Oh T.-J."/>
            <person name="Yu Y."/>
            <person name="Kim N.-H."/>
            <person name="Lee O.R."/>
            <person name="Lee T.-H."/>
            <person name="Bashyal P."/>
            <person name="Kim T.-S."/>
            <person name="Lee W.-H."/>
            <person name="Kawkins C."/>
            <person name="Kim C.-K."/>
            <person name="Kim J.S."/>
            <person name="Ahn B.O."/>
            <person name="Rhee S.Y."/>
            <person name="Sohng J.K."/>
        </authorList>
    </citation>
    <scope>NUCLEOTIDE SEQUENCE</scope>
    <source>
        <tissue evidence="2">Leaf</tissue>
    </source>
</reference>
<dbReference type="EMBL" id="JAAIUW010000013">
    <property type="protein sequence ID" value="KAF7803708.1"/>
    <property type="molecule type" value="Genomic_DNA"/>
</dbReference>
<sequence length="525" mass="57592">MLEKGSWSHTPEGVFPSSNADSNIEVKRLASDNTGMSHHCFKSSNIDSSGSELCADDAILGDKCVVEDDSVCQYPMNHVSQTDNELSFLDNDGWLDIGNFEDVDRMFSCDSTFGIGSLSNEEEFCWITSSHGTEGSDEALKSDFKFSCSEATQLKSIPGYNMDSEPNIEGPLINDPNKRSSIDNKMRSLMNVDDDAVPSPVSMFGDSDMKSGNSDDLRSKDKRKLPKPSEGRIKDDILENGDSFHPFAPTNQYGDVNQPYEASSSGVTSHDGIQEHKQNLNSESSFASNKDSSLAHPLQAASLKINDKGDKLYHSHNALPLSKSFKNENISSVVSFNSQGSARQQLHQSENENEGHSAVQGVSIGFSQEMDSLNGQGSSSMSSALEELSLEATNFRQLRQVMDQLDIRTKMCIRDSLYRLARSAEQRHNYANINGSIGDDDEACKAMAQDTSRCTGFMDIETDTNPIDRSIAHLLFHRPSDQSMITLDGTIPFKSNVMILGSVTNPPVGTENQVCQEEASTGMER</sequence>
<protein>
    <submittedName>
        <fullName evidence="2">Protein LNK1-like</fullName>
    </submittedName>
</protein>
<evidence type="ECO:0000313" key="2">
    <source>
        <dbReference type="EMBL" id="KAF7803708.1"/>
    </source>
</evidence>
<gene>
    <name evidence="2" type="ORF">G2W53_042819</name>
</gene>
<dbReference type="GO" id="GO:0006355">
    <property type="term" value="P:regulation of DNA-templated transcription"/>
    <property type="evidence" value="ECO:0007669"/>
    <property type="project" value="InterPro"/>
</dbReference>
<dbReference type="PANTHER" id="PTHR33334">
    <property type="entry name" value="PROTEIN LNK1"/>
    <property type="match status" value="1"/>
</dbReference>